<evidence type="ECO:0000256" key="6">
    <source>
        <dbReference type="SAM" id="MobiDB-lite"/>
    </source>
</evidence>
<dbReference type="InterPro" id="IPR051539">
    <property type="entry name" value="T4SS-coupling_protein"/>
</dbReference>
<dbReference type="SUPFAM" id="SSF52540">
    <property type="entry name" value="P-loop containing nucleoside triphosphate hydrolases"/>
    <property type="match status" value="1"/>
</dbReference>
<keyword evidence="3 7" id="KW-0812">Transmembrane</keyword>
<feature type="transmembrane region" description="Helical" evidence="7">
    <location>
        <begin position="32"/>
        <end position="52"/>
    </location>
</feature>
<dbReference type="GO" id="GO:0005886">
    <property type="term" value="C:plasma membrane"/>
    <property type="evidence" value="ECO:0007669"/>
    <property type="project" value="UniProtKB-SubCell"/>
</dbReference>
<dbReference type="Pfam" id="PF10412">
    <property type="entry name" value="TrwB_AAD_bind"/>
    <property type="match status" value="1"/>
</dbReference>
<keyword evidence="2" id="KW-1003">Cell membrane</keyword>
<feature type="region of interest" description="Disordered" evidence="6">
    <location>
        <begin position="597"/>
        <end position="630"/>
    </location>
</feature>
<evidence type="ECO:0000256" key="5">
    <source>
        <dbReference type="ARBA" id="ARBA00023136"/>
    </source>
</evidence>
<name>A0A6L5JV86_RHOTE</name>
<accession>A0A6L5JV86</accession>
<organism evidence="9 10">
    <name type="scientific">Rhodocyclus tenuis</name>
    <name type="common">Rhodospirillum tenue</name>
    <dbReference type="NCBI Taxonomy" id="1066"/>
    <lineage>
        <taxon>Bacteria</taxon>
        <taxon>Pseudomonadati</taxon>
        <taxon>Pseudomonadota</taxon>
        <taxon>Betaproteobacteria</taxon>
        <taxon>Rhodocyclales</taxon>
        <taxon>Rhodocyclaceae</taxon>
        <taxon>Rhodocyclus</taxon>
    </lineage>
</organism>
<keyword evidence="5 7" id="KW-0472">Membrane</keyword>
<keyword evidence="9" id="KW-0238">DNA-binding</keyword>
<dbReference type="InterPro" id="IPR027417">
    <property type="entry name" value="P-loop_NTPase"/>
</dbReference>
<proteinExistence type="predicted"/>
<dbReference type="Proteomes" id="UP000480275">
    <property type="component" value="Unassembled WGS sequence"/>
</dbReference>
<dbReference type="Gene3D" id="3.40.50.300">
    <property type="entry name" value="P-loop containing nucleotide triphosphate hydrolases"/>
    <property type="match status" value="2"/>
</dbReference>
<protein>
    <submittedName>
        <fullName evidence="9">Type IV secretion system DNA-binding domain-containing protein</fullName>
    </submittedName>
</protein>
<comment type="subcellular location">
    <subcellularLocation>
        <location evidence="1">Cell membrane</location>
        <topology evidence="1">Multi-pass membrane protein</topology>
    </subcellularLocation>
</comment>
<dbReference type="EMBL" id="WIXJ01000003">
    <property type="protein sequence ID" value="MQY51297.1"/>
    <property type="molecule type" value="Genomic_DNA"/>
</dbReference>
<feature type="domain" description="Type IV secretion system coupling protein TraD DNA-binding" evidence="8">
    <location>
        <begin position="188"/>
        <end position="577"/>
    </location>
</feature>
<comment type="caution">
    <text evidence="9">The sequence shown here is derived from an EMBL/GenBank/DDBJ whole genome shotgun (WGS) entry which is preliminary data.</text>
</comment>
<dbReference type="GO" id="GO:0003677">
    <property type="term" value="F:DNA binding"/>
    <property type="evidence" value="ECO:0007669"/>
    <property type="project" value="UniProtKB-KW"/>
</dbReference>
<dbReference type="PANTHER" id="PTHR37937">
    <property type="entry name" value="CONJUGATIVE TRANSFER: DNA TRANSPORT"/>
    <property type="match status" value="1"/>
</dbReference>
<dbReference type="CDD" id="cd01127">
    <property type="entry name" value="TrwB_TraG_TraD_VirD4"/>
    <property type="match status" value="1"/>
</dbReference>
<evidence type="ECO:0000313" key="10">
    <source>
        <dbReference type="Proteomes" id="UP000480275"/>
    </source>
</evidence>
<evidence type="ECO:0000256" key="4">
    <source>
        <dbReference type="ARBA" id="ARBA00022989"/>
    </source>
</evidence>
<reference evidence="9 10" key="1">
    <citation type="submission" date="2019-10" db="EMBL/GenBank/DDBJ databases">
        <title>Whole-genome sequence of the purple nonsulfur photosynthetic bacterium Rhodocyclus tenuis.</title>
        <authorList>
            <person name="Kyndt J.A."/>
            <person name="Meyer T.E."/>
        </authorList>
    </citation>
    <scope>NUCLEOTIDE SEQUENCE [LARGE SCALE GENOMIC DNA]</scope>
    <source>
        <strain evidence="9 10">DSM 110</strain>
    </source>
</reference>
<evidence type="ECO:0000256" key="3">
    <source>
        <dbReference type="ARBA" id="ARBA00022692"/>
    </source>
</evidence>
<dbReference type="OrthoDB" id="9803543at2"/>
<dbReference type="InterPro" id="IPR019476">
    <property type="entry name" value="T4SS_TraD_DNA-bd"/>
</dbReference>
<dbReference type="PANTHER" id="PTHR37937:SF1">
    <property type="entry name" value="CONJUGATIVE TRANSFER: DNA TRANSPORT"/>
    <property type="match status" value="1"/>
</dbReference>
<evidence type="ECO:0000256" key="1">
    <source>
        <dbReference type="ARBA" id="ARBA00004651"/>
    </source>
</evidence>
<evidence type="ECO:0000313" key="9">
    <source>
        <dbReference type="EMBL" id="MQY51297.1"/>
    </source>
</evidence>
<keyword evidence="4 7" id="KW-1133">Transmembrane helix</keyword>
<evidence type="ECO:0000256" key="7">
    <source>
        <dbReference type="SAM" id="Phobius"/>
    </source>
</evidence>
<feature type="compositionally biased region" description="Low complexity" evidence="6">
    <location>
        <begin position="602"/>
        <end position="617"/>
    </location>
</feature>
<dbReference type="AlphaFoldDB" id="A0A6L5JV86"/>
<gene>
    <name evidence="9" type="ORF">GHK24_05865</name>
</gene>
<sequence>MALRNRGVLADWTRGSDISYHRLQMAAKNMGANFIVAGLAGFVFFVAVFFALTSPVERNLILKNRAATAFDVAGMGSTVKLDLTAGGVDVRRLRASEVADVTRGLWEKVGRWKLLASFLPGAFLSFFLFRLLMRRQLRAGEESASDEFLRGQRLVPVNELKEQLLKQPIRIEQDGQPPLYVTPEPSHLQIGGVTIPKQLVGRNILLTGAMGVGKSQAMLHLLDAQRRIGMKTVVYDKTGEFTEFFYRPGQDFLLNPLDQRCAPWSPFAELKNKYDFELLGSMFVPDRANDPNPMWQNSARTLFADLMRIAADGPISGRSLRAVHRTIALASLTELAKLVQKHGLSSAAQLNPENPEGSESIRLSLGDAVKFFPYMPDVSADASFSIRDWVSQPGDSWLFITSAADMHETLRPFISLWCELALFGAMEGRPDHTSLRLGVFLDELASLQRMKALEAALTEGRKFGIYSALGLQSIPHLEERYGKEMAQVLLNGVQTKLVMRAADDQTANRSADMLGKEEVAERDEGTSYGVELNRDGASIQTKRAERRLVTPSQIMVLPDFAGYLKVAGDSPIARVVVPFKKRDVVAPSFVRRDDLVIKPLASPSSDHPSPTDSTSSPSDDDKWDSGLSFL</sequence>
<evidence type="ECO:0000256" key="2">
    <source>
        <dbReference type="ARBA" id="ARBA00022475"/>
    </source>
</evidence>
<evidence type="ECO:0000259" key="8">
    <source>
        <dbReference type="Pfam" id="PF10412"/>
    </source>
</evidence>